<keyword evidence="2" id="KW-1185">Reference proteome</keyword>
<dbReference type="Proteomes" id="UP000275078">
    <property type="component" value="Unassembled WGS sequence"/>
</dbReference>
<accession>A0A3N4IBK6</accession>
<protein>
    <submittedName>
        <fullName evidence="1">Uncharacterized protein</fullName>
    </submittedName>
</protein>
<organism evidence="1 2">
    <name type="scientific">Ascobolus immersus RN42</name>
    <dbReference type="NCBI Taxonomy" id="1160509"/>
    <lineage>
        <taxon>Eukaryota</taxon>
        <taxon>Fungi</taxon>
        <taxon>Dikarya</taxon>
        <taxon>Ascomycota</taxon>
        <taxon>Pezizomycotina</taxon>
        <taxon>Pezizomycetes</taxon>
        <taxon>Pezizales</taxon>
        <taxon>Ascobolaceae</taxon>
        <taxon>Ascobolus</taxon>
    </lineage>
</organism>
<reference evidence="1 2" key="1">
    <citation type="journal article" date="2018" name="Nat. Ecol. Evol.">
        <title>Pezizomycetes genomes reveal the molecular basis of ectomycorrhizal truffle lifestyle.</title>
        <authorList>
            <person name="Murat C."/>
            <person name="Payen T."/>
            <person name="Noel B."/>
            <person name="Kuo A."/>
            <person name="Morin E."/>
            <person name="Chen J."/>
            <person name="Kohler A."/>
            <person name="Krizsan K."/>
            <person name="Balestrini R."/>
            <person name="Da Silva C."/>
            <person name="Montanini B."/>
            <person name="Hainaut M."/>
            <person name="Levati E."/>
            <person name="Barry K.W."/>
            <person name="Belfiori B."/>
            <person name="Cichocki N."/>
            <person name="Clum A."/>
            <person name="Dockter R.B."/>
            <person name="Fauchery L."/>
            <person name="Guy J."/>
            <person name="Iotti M."/>
            <person name="Le Tacon F."/>
            <person name="Lindquist E.A."/>
            <person name="Lipzen A."/>
            <person name="Malagnac F."/>
            <person name="Mello A."/>
            <person name="Molinier V."/>
            <person name="Miyauchi S."/>
            <person name="Poulain J."/>
            <person name="Riccioni C."/>
            <person name="Rubini A."/>
            <person name="Sitrit Y."/>
            <person name="Splivallo R."/>
            <person name="Traeger S."/>
            <person name="Wang M."/>
            <person name="Zifcakova L."/>
            <person name="Wipf D."/>
            <person name="Zambonelli A."/>
            <person name="Paolocci F."/>
            <person name="Nowrousian M."/>
            <person name="Ottonello S."/>
            <person name="Baldrian P."/>
            <person name="Spatafora J.W."/>
            <person name="Henrissat B."/>
            <person name="Nagy L.G."/>
            <person name="Aury J.M."/>
            <person name="Wincker P."/>
            <person name="Grigoriev I.V."/>
            <person name="Bonfante P."/>
            <person name="Martin F.M."/>
        </authorList>
    </citation>
    <scope>NUCLEOTIDE SEQUENCE [LARGE SCALE GENOMIC DNA]</scope>
    <source>
        <strain evidence="1 2">RN42</strain>
    </source>
</reference>
<name>A0A3N4IBK6_ASCIM</name>
<evidence type="ECO:0000313" key="2">
    <source>
        <dbReference type="Proteomes" id="UP000275078"/>
    </source>
</evidence>
<dbReference type="EMBL" id="ML119664">
    <property type="protein sequence ID" value="RPA83473.1"/>
    <property type="molecule type" value="Genomic_DNA"/>
</dbReference>
<evidence type="ECO:0000313" key="1">
    <source>
        <dbReference type="EMBL" id="RPA83473.1"/>
    </source>
</evidence>
<proteinExistence type="predicted"/>
<gene>
    <name evidence="1" type="ORF">BJ508DRAFT_342592</name>
</gene>
<dbReference type="AlphaFoldDB" id="A0A3N4IBK6"/>
<sequence length="162" mass="18339">MVSPSSPPGHTAIQLVKAGHQQMQHRIQYRTIAASAHFIAPVEHRRAGISVTAHHTSKTMDVSLDKVVRADEDMATTLSLRQVGRLHLIKYPHRVHRCTPPPSSQGEKTREQPKNLRGMSRLMRITSRIEASVDSKQAQRWYDVKVALGGLEWKEGKKVRRK</sequence>